<proteinExistence type="predicted"/>
<comment type="caution">
    <text evidence="1">The sequence shown here is derived from an EMBL/GenBank/DDBJ whole genome shotgun (WGS) entry which is preliminary data.</text>
</comment>
<evidence type="ECO:0008006" key="2">
    <source>
        <dbReference type="Google" id="ProtNLM"/>
    </source>
</evidence>
<evidence type="ECO:0000313" key="1">
    <source>
        <dbReference type="EMBL" id="KKM20189.1"/>
    </source>
</evidence>
<name>A0A0F9IK92_9ZZZZ</name>
<feature type="non-terminal residue" evidence="1">
    <location>
        <position position="1"/>
    </location>
</feature>
<sequence length="143" mass="16354">ASQLDLCAWFARKLLQIHTVNQGQISIEQSHEFLSVGVQAMLAEYVRRRAQERGISTSRHFEKANRRYSYHAPFGFTHTADKQVVPCPFEKVIYSMIVTYSTEGYSSTWIKNKLNGARLFNRKGTSWSAGSIARIQNRIARAL</sequence>
<dbReference type="AlphaFoldDB" id="A0A0F9IK92"/>
<protein>
    <recommendedName>
        <fullName evidence="2">Recombinase domain-containing protein</fullName>
    </recommendedName>
</protein>
<dbReference type="EMBL" id="LAZR01013820">
    <property type="protein sequence ID" value="KKM20189.1"/>
    <property type="molecule type" value="Genomic_DNA"/>
</dbReference>
<gene>
    <name evidence="1" type="ORF">LCGC14_1648010</name>
</gene>
<organism evidence="1">
    <name type="scientific">marine sediment metagenome</name>
    <dbReference type="NCBI Taxonomy" id="412755"/>
    <lineage>
        <taxon>unclassified sequences</taxon>
        <taxon>metagenomes</taxon>
        <taxon>ecological metagenomes</taxon>
    </lineage>
</organism>
<accession>A0A0F9IK92</accession>
<reference evidence="1" key="1">
    <citation type="journal article" date="2015" name="Nature">
        <title>Complex archaea that bridge the gap between prokaryotes and eukaryotes.</title>
        <authorList>
            <person name="Spang A."/>
            <person name="Saw J.H."/>
            <person name="Jorgensen S.L."/>
            <person name="Zaremba-Niedzwiedzka K."/>
            <person name="Martijn J."/>
            <person name="Lind A.E."/>
            <person name="van Eijk R."/>
            <person name="Schleper C."/>
            <person name="Guy L."/>
            <person name="Ettema T.J."/>
        </authorList>
    </citation>
    <scope>NUCLEOTIDE SEQUENCE</scope>
</reference>